<dbReference type="Proteomes" id="UP000016932">
    <property type="component" value="Unassembled WGS sequence"/>
</dbReference>
<keyword evidence="6 15" id="KW-0808">Transferase</keyword>
<dbReference type="GO" id="GO:0016020">
    <property type="term" value="C:membrane"/>
    <property type="evidence" value="ECO:0007669"/>
    <property type="project" value="UniProtKB-SubCell"/>
</dbReference>
<evidence type="ECO:0000256" key="2">
    <source>
        <dbReference type="ARBA" id="ARBA00004922"/>
    </source>
</evidence>
<protein>
    <recommendedName>
        <fullName evidence="4">N-acetylgalactosaminide beta-1,3-galactosyltransferase</fullName>
        <ecNumber evidence="4">2.4.1.122</ecNumber>
    </recommendedName>
</protein>
<name>N1Q743_PSEFD</name>
<accession>N1Q743</accession>
<evidence type="ECO:0000256" key="9">
    <source>
        <dbReference type="ARBA" id="ARBA00022968"/>
    </source>
</evidence>
<evidence type="ECO:0000313" key="16">
    <source>
        <dbReference type="Proteomes" id="UP000016932"/>
    </source>
</evidence>
<evidence type="ECO:0000256" key="4">
    <source>
        <dbReference type="ARBA" id="ARBA00012557"/>
    </source>
</evidence>
<dbReference type="EC" id="2.4.1.122" evidence="4"/>
<dbReference type="GO" id="GO:0000166">
    <property type="term" value="F:nucleotide binding"/>
    <property type="evidence" value="ECO:0007669"/>
    <property type="project" value="UniProtKB-KW"/>
</dbReference>
<dbReference type="Pfam" id="PF02434">
    <property type="entry name" value="Fringe"/>
    <property type="match status" value="1"/>
</dbReference>
<feature type="transmembrane region" description="Helical" evidence="12">
    <location>
        <begin position="16"/>
        <end position="37"/>
    </location>
</feature>
<evidence type="ECO:0000256" key="8">
    <source>
        <dbReference type="ARBA" id="ARBA00022741"/>
    </source>
</evidence>
<dbReference type="Pfam" id="PF00024">
    <property type="entry name" value="PAN_1"/>
    <property type="match status" value="1"/>
</dbReference>
<feature type="domain" description="Apple" evidence="13">
    <location>
        <begin position="401"/>
        <end position="434"/>
    </location>
</feature>
<sequence length="487" mass="55370">MLTNLHLPRRLSTRTLSTFLAACIVSSALIFTLLSILTSDGSDKINEARRSYQYGISHGIARTQRIGKSTANADDFCAKHPNLDTIAVVVKTGATAIHERLPTQLSTALRCVQDPLIFSDLEASLGDLHVHDVLSNFTSSVAESNADFDIYRMQREYLAQGKTNEIPRLRDLAMSTKDWRTQGKSAAWALDKYKFLHMVERSWQLQPGRKWYLFLEADTYLSWPTFLQWLKVLDSTQRVYIGSPVLMYEHDPRIYFAHGGAGIVLSGATVRAFSERQGLANRWDSRIEKMWFGDFVLADALHEELRLRVSNASLAMSPDDPSAISFQPKLLCQPIITIHHMTSQQLDQLWQFEREKADAVLTYEDMYLAMFPHGMPSKEKSNWDNGADSEVYSLPLPNNEPSADGCEKACQQNLECLSFVWTSTRSEKRCHLSRAFRYGRERTEGADSENSWQSGWMSDRIAKVVKEVKCAPDHEISWPSYELRPPS</sequence>
<keyword evidence="5" id="KW-0328">Glycosyltransferase</keyword>
<evidence type="ECO:0000256" key="3">
    <source>
        <dbReference type="ARBA" id="ARBA00006462"/>
    </source>
</evidence>
<dbReference type="GeneID" id="19338499"/>
<evidence type="ECO:0000256" key="12">
    <source>
        <dbReference type="SAM" id="Phobius"/>
    </source>
</evidence>
<dbReference type="GO" id="GO:0016263">
    <property type="term" value="F:glycoprotein-N-acetylgalactosamine 3-beta-galactosyltransferase activity"/>
    <property type="evidence" value="ECO:0007669"/>
    <property type="project" value="UniProtKB-EC"/>
</dbReference>
<comment type="subcellular location">
    <subcellularLocation>
        <location evidence="1">Membrane</location>
        <topology evidence="1">Single-pass type II membrane protein</topology>
    </subcellularLocation>
</comment>
<evidence type="ECO:0000256" key="5">
    <source>
        <dbReference type="ARBA" id="ARBA00022676"/>
    </source>
</evidence>
<evidence type="ECO:0000256" key="11">
    <source>
        <dbReference type="ARBA" id="ARBA00023136"/>
    </source>
</evidence>
<organism evidence="15 16">
    <name type="scientific">Pseudocercospora fijiensis (strain CIRAD86)</name>
    <name type="common">Black leaf streak disease fungus</name>
    <name type="synonym">Mycosphaerella fijiensis</name>
    <dbReference type="NCBI Taxonomy" id="383855"/>
    <lineage>
        <taxon>Eukaryota</taxon>
        <taxon>Fungi</taxon>
        <taxon>Dikarya</taxon>
        <taxon>Ascomycota</taxon>
        <taxon>Pezizomycotina</taxon>
        <taxon>Dothideomycetes</taxon>
        <taxon>Dothideomycetidae</taxon>
        <taxon>Mycosphaerellales</taxon>
        <taxon>Mycosphaerellaceae</taxon>
        <taxon>Pseudocercospora</taxon>
    </lineage>
</organism>
<proteinExistence type="inferred from homology"/>
<reference evidence="15 16" key="1">
    <citation type="journal article" date="2012" name="PLoS Pathog.">
        <title>Diverse lifestyles and strategies of plant pathogenesis encoded in the genomes of eighteen Dothideomycetes fungi.</title>
        <authorList>
            <person name="Ohm R.A."/>
            <person name="Feau N."/>
            <person name="Henrissat B."/>
            <person name="Schoch C.L."/>
            <person name="Horwitz B.A."/>
            <person name="Barry K.W."/>
            <person name="Condon B.J."/>
            <person name="Copeland A.C."/>
            <person name="Dhillon B."/>
            <person name="Glaser F."/>
            <person name="Hesse C.N."/>
            <person name="Kosti I."/>
            <person name="LaButti K."/>
            <person name="Lindquist E.A."/>
            <person name="Lucas S."/>
            <person name="Salamov A.A."/>
            <person name="Bradshaw R.E."/>
            <person name="Ciuffetti L."/>
            <person name="Hamelin R.C."/>
            <person name="Kema G.H.J."/>
            <person name="Lawrence C."/>
            <person name="Scott J.A."/>
            <person name="Spatafora J.W."/>
            <person name="Turgeon B.G."/>
            <person name="de Wit P.J.G.M."/>
            <person name="Zhong S."/>
            <person name="Goodwin S.B."/>
            <person name="Grigoriev I.V."/>
        </authorList>
    </citation>
    <scope>NUCLEOTIDE SEQUENCE [LARGE SCALE GENOMIC DNA]</scope>
    <source>
        <strain evidence="15 16">CIRAD86</strain>
    </source>
</reference>
<evidence type="ECO:0000256" key="1">
    <source>
        <dbReference type="ARBA" id="ARBA00004606"/>
    </source>
</evidence>
<dbReference type="HOGENOM" id="CLU_022549_3_1_1"/>
<keyword evidence="9" id="KW-0735">Signal-anchor</keyword>
<dbReference type="PANTHER" id="PTHR23033:SF47">
    <property type="entry name" value="APPLE DOMAIN-CONTAINING PROTEIN-RELATED"/>
    <property type="match status" value="1"/>
</dbReference>
<dbReference type="PANTHER" id="PTHR23033">
    <property type="entry name" value="BETA1,3-GALACTOSYLTRANSFERASE"/>
    <property type="match status" value="1"/>
</dbReference>
<keyword evidence="8" id="KW-0547">Nucleotide-binding</keyword>
<dbReference type="STRING" id="383855.N1Q743"/>
<comment type="similarity">
    <text evidence="3">Belongs to the glycosyltransferase 31 family. Beta3-Gal-T subfamily.</text>
</comment>
<evidence type="ECO:0000259" key="13">
    <source>
        <dbReference type="Pfam" id="PF00024"/>
    </source>
</evidence>
<dbReference type="InterPro" id="IPR003378">
    <property type="entry name" value="Fringe-like_glycosylTrfase"/>
</dbReference>
<evidence type="ECO:0000259" key="14">
    <source>
        <dbReference type="Pfam" id="PF02434"/>
    </source>
</evidence>
<dbReference type="EMBL" id="KB446555">
    <property type="protein sequence ID" value="EME88410.1"/>
    <property type="molecule type" value="Genomic_DNA"/>
</dbReference>
<dbReference type="Gene3D" id="3.50.4.10">
    <property type="entry name" value="Hepatocyte Growth Factor"/>
    <property type="match status" value="1"/>
</dbReference>
<gene>
    <name evidence="15" type="ORF">MYCFIDRAFT_26482</name>
</gene>
<dbReference type="OrthoDB" id="414175at2759"/>
<feature type="domain" description="Fringe-like glycosyltransferase" evidence="14">
    <location>
        <begin position="193"/>
        <end position="307"/>
    </location>
</feature>
<dbReference type="InterPro" id="IPR026050">
    <property type="entry name" value="C1GALT1/C1GALT1_chp1"/>
</dbReference>
<evidence type="ECO:0000256" key="7">
    <source>
        <dbReference type="ARBA" id="ARBA00022692"/>
    </source>
</evidence>
<dbReference type="eggNOG" id="KOG2246">
    <property type="taxonomic scope" value="Eukaryota"/>
</dbReference>
<dbReference type="VEuPathDB" id="FungiDB:MYCFIDRAFT_26482"/>
<dbReference type="KEGG" id="pfj:MYCFIDRAFT_26482"/>
<evidence type="ECO:0000313" key="15">
    <source>
        <dbReference type="EMBL" id="EME88410.1"/>
    </source>
</evidence>
<keyword evidence="10 12" id="KW-1133">Transmembrane helix</keyword>
<keyword evidence="11 12" id="KW-0472">Membrane</keyword>
<keyword evidence="7 12" id="KW-0812">Transmembrane</keyword>
<dbReference type="AlphaFoldDB" id="N1Q743"/>
<dbReference type="RefSeq" id="XP_007919757.1">
    <property type="nucleotide sequence ID" value="XM_007921566.1"/>
</dbReference>
<evidence type="ECO:0000256" key="6">
    <source>
        <dbReference type="ARBA" id="ARBA00022679"/>
    </source>
</evidence>
<comment type="pathway">
    <text evidence="2">Protein modification; protein glycosylation.</text>
</comment>
<dbReference type="InterPro" id="IPR003609">
    <property type="entry name" value="Pan_app"/>
</dbReference>
<dbReference type="Gene3D" id="3.90.550.50">
    <property type="match status" value="1"/>
</dbReference>
<evidence type="ECO:0000256" key="10">
    <source>
        <dbReference type="ARBA" id="ARBA00022989"/>
    </source>
</evidence>
<keyword evidence="16" id="KW-1185">Reference proteome</keyword>